<sequence length="148" mass="17014">MTSVSVRLSEEDLSYLESLANNKILFPRNKKNSSGKTLKALIQWCRENDFEPTNTPLNLPDDSKKMLEQIHVILPHLLYLTRLHILMDSRNISDEVVASSKQQAVDYLNKVCGDLQNMLYTEIKWSTNDVGLKQIPIEADLSQWKPNK</sequence>
<protein>
    <submittedName>
        <fullName evidence="1">Uncharacterized protein</fullName>
    </submittedName>
</protein>
<dbReference type="Proteomes" id="UP000254677">
    <property type="component" value="Unassembled WGS sequence"/>
</dbReference>
<dbReference type="EMBL" id="UGOA01000003">
    <property type="protein sequence ID" value="STX84930.1"/>
    <property type="molecule type" value="Genomic_DNA"/>
</dbReference>
<name>A0A378KKR3_9GAMM</name>
<dbReference type="AlphaFoldDB" id="A0A378KKR3"/>
<evidence type="ECO:0000313" key="1">
    <source>
        <dbReference type="EMBL" id="STX84930.1"/>
    </source>
</evidence>
<proteinExistence type="predicted"/>
<accession>A0A378KKR3</accession>
<dbReference type="RefSeq" id="WP_115222960.1">
    <property type="nucleotide sequence ID" value="NZ_UGOA01000003.1"/>
</dbReference>
<evidence type="ECO:0000313" key="2">
    <source>
        <dbReference type="Proteomes" id="UP000254677"/>
    </source>
</evidence>
<dbReference type="OrthoDB" id="5636564at2"/>
<reference evidence="1 2" key="1">
    <citation type="submission" date="2018-06" db="EMBL/GenBank/DDBJ databases">
        <authorList>
            <consortium name="Pathogen Informatics"/>
            <person name="Doyle S."/>
        </authorList>
    </citation>
    <scope>NUCLEOTIDE SEQUENCE [LARGE SCALE GENOMIC DNA]</scope>
    <source>
        <strain evidence="1 2">NCTC13292</strain>
    </source>
</reference>
<organism evidence="1 2">
    <name type="scientific">Legionella donaldsonii</name>
    <dbReference type="NCBI Taxonomy" id="45060"/>
    <lineage>
        <taxon>Bacteria</taxon>
        <taxon>Pseudomonadati</taxon>
        <taxon>Pseudomonadota</taxon>
        <taxon>Gammaproteobacteria</taxon>
        <taxon>Legionellales</taxon>
        <taxon>Legionellaceae</taxon>
        <taxon>Legionella</taxon>
    </lineage>
</organism>
<gene>
    <name evidence="1" type="ORF">NCTC13292_03282</name>
</gene>
<keyword evidence="2" id="KW-1185">Reference proteome</keyword>